<keyword evidence="2" id="KW-1185">Reference proteome</keyword>
<protein>
    <submittedName>
        <fullName evidence="1">Predicted protein</fullName>
    </submittedName>
</protein>
<dbReference type="EMBL" id="DS547129">
    <property type="protein sequence ID" value="EDR02623.1"/>
    <property type="molecule type" value="Genomic_DNA"/>
</dbReference>
<evidence type="ECO:0000313" key="1">
    <source>
        <dbReference type="EMBL" id="EDR02623.1"/>
    </source>
</evidence>
<organism evidence="2">
    <name type="scientific">Laccaria bicolor (strain S238N-H82 / ATCC MYA-4686)</name>
    <name type="common">Bicoloured deceiver</name>
    <name type="synonym">Laccaria laccata var. bicolor</name>
    <dbReference type="NCBI Taxonomy" id="486041"/>
    <lineage>
        <taxon>Eukaryota</taxon>
        <taxon>Fungi</taxon>
        <taxon>Dikarya</taxon>
        <taxon>Basidiomycota</taxon>
        <taxon>Agaricomycotina</taxon>
        <taxon>Agaricomycetes</taxon>
        <taxon>Agaricomycetidae</taxon>
        <taxon>Agaricales</taxon>
        <taxon>Agaricineae</taxon>
        <taxon>Hydnangiaceae</taxon>
        <taxon>Laccaria</taxon>
    </lineage>
</organism>
<dbReference type="HOGENOM" id="CLU_1030836_0_0_1"/>
<dbReference type="OrthoDB" id="341578at2759"/>
<proteinExistence type="predicted"/>
<dbReference type="Proteomes" id="UP000001194">
    <property type="component" value="Unassembled WGS sequence"/>
</dbReference>
<dbReference type="KEGG" id="lbc:LACBIDRAFT_332231"/>
<gene>
    <name evidence="1" type="ORF">LACBIDRAFT_332231</name>
</gene>
<reference evidence="1 2" key="1">
    <citation type="journal article" date="2008" name="Nature">
        <title>The genome of Laccaria bicolor provides insights into mycorrhizal symbiosis.</title>
        <authorList>
            <person name="Martin F."/>
            <person name="Aerts A."/>
            <person name="Ahren D."/>
            <person name="Brun A."/>
            <person name="Danchin E.G.J."/>
            <person name="Duchaussoy F."/>
            <person name="Gibon J."/>
            <person name="Kohler A."/>
            <person name="Lindquist E."/>
            <person name="Pereda V."/>
            <person name="Salamov A."/>
            <person name="Shapiro H.J."/>
            <person name="Wuyts J."/>
            <person name="Blaudez D."/>
            <person name="Buee M."/>
            <person name="Brokstein P."/>
            <person name="Canbaeck B."/>
            <person name="Cohen D."/>
            <person name="Courty P.E."/>
            <person name="Coutinho P.M."/>
            <person name="Delaruelle C."/>
            <person name="Detter J.C."/>
            <person name="Deveau A."/>
            <person name="DiFazio S."/>
            <person name="Duplessis S."/>
            <person name="Fraissinet-Tachet L."/>
            <person name="Lucic E."/>
            <person name="Frey-Klett P."/>
            <person name="Fourrey C."/>
            <person name="Feussner I."/>
            <person name="Gay G."/>
            <person name="Grimwood J."/>
            <person name="Hoegger P.J."/>
            <person name="Jain P."/>
            <person name="Kilaru S."/>
            <person name="Labbe J."/>
            <person name="Lin Y.C."/>
            <person name="Legue V."/>
            <person name="Le Tacon F."/>
            <person name="Marmeisse R."/>
            <person name="Melayah D."/>
            <person name="Montanini B."/>
            <person name="Muratet M."/>
            <person name="Nehls U."/>
            <person name="Niculita-Hirzel H."/>
            <person name="Oudot-Le Secq M.P."/>
            <person name="Peter M."/>
            <person name="Quesneville H."/>
            <person name="Rajashekar B."/>
            <person name="Reich M."/>
            <person name="Rouhier N."/>
            <person name="Schmutz J."/>
            <person name="Yin T."/>
            <person name="Chalot M."/>
            <person name="Henrissat B."/>
            <person name="Kuees U."/>
            <person name="Lucas S."/>
            <person name="Van de Peer Y."/>
            <person name="Podila G.K."/>
            <person name="Polle A."/>
            <person name="Pukkila P.J."/>
            <person name="Richardson P.M."/>
            <person name="Rouze P."/>
            <person name="Sanders I.R."/>
            <person name="Stajich J.E."/>
            <person name="Tunlid A."/>
            <person name="Tuskan G."/>
            <person name="Grigoriev I.V."/>
        </authorList>
    </citation>
    <scope>NUCLEOTIDE SEQUENCE [LARGE SCALE GENOMIC DNA]</scope>
    <source>
        <strain evidence="2">S238N-H82 / ATCC MYA-4686</strain>
    </source>
</reference>
<name>B0DS15_LACBS</name>
<sequence>MFYIYATEAREATEVPLLSDTPIEAFSHEVEVDGLGMVYMADPTDGDDVSTIFPLDLHVVTFELNTSHHYLSSSHSSSMGPTHGTDNFTGDLPIHKQACQCITITRGEICHGSPFLTISRHVVFATKNGGSTQQNVVHCFFDASSLRSMGSGGGCIQSGIDVNVSTPRIVTFQFLCATTTVTTTVFPTFTPTAATLPHLLHHSQPRPSLCLGVSVPSFFIRPFCSIILDSVFELTPNTSDGITKSRPVIVPTKNGGKPACPLNPVVHASI</sequence>
<evidence type="ECO:0000313" key="2">
    <source>
        <dbReference type="Proteomes" id="UP000001194"/>
    </source>
</evidence>
<dbReference type="InParanoid" id="B0DS15"/>
<dbReference type="GeneID" id="6082292"/>
<dbReference type="AlphaFoldDB" id="B0DS15"/>
<dbReference type="RefSeq" id="XP_001886667.1">
    <property type="nucleotide sequence ID" value="XM_001886632.1"/>
</dbReference>
<accession>B0DS15</accession>